<sequence length="122" mass="12358">MSRASQVLGALVLGLLFVGCSETAIPTSTTNLGPQSTSPEPSSTPSPTALSAPDVTEQTFDSFAKPISLATAQGEIMGTGTGLIPVTLSIESVTAGPTSSQLRFQLFSDGPGEPAVNLSTFN</sequence>
<proteinExistence type="predicted"/>
<gene>
    <name evidence="3" type="ORF">V5R04_03880</name>
</gene>
<evidence type="ECO:0000256" key="1">
    <source>
        <dbReference type="SAM" id="MobiDB-lite"/>
    </source>
</evidence>
<dbReference type="AlphaFoldDB" id="A0AAU7DX02"/>
<evidence type="ECO:0000313" key="3">
    <source>
        <dbReference type="EMBL" id="XBH22373.1"/>
    </source>
</evidence>
<accession>A0AAU7DX02</accession>
<feature type="signal peptide" evidence="2">
    <location>
        <begin position="1"/>
        <end position="24"/>
    </location>
</feature>
<feature type="region of interest" description="Disordered" evidence="1">
    <location>
        <begin position="27"/>
        <end position="53"/>
    </location>
</feature>
<evidence type="ECO:0000256" key="2">
    <source>
        <dbReference type="SAM" id="SignalP"/>
    </source>
</evidence>
<keyword evidence="2" id="KW-0732">Signal</keyword>
<name>A0AAU7DX02_9MICO</name>
<reference evidence="3" key="1">
    <citation type="submission" date="2024-02" db="EMBL/GenBank/DDBJ databases">
        <title>Tomenella chthoni gen. nov. sp. nov., a member of the family Jonesiaceae isolated from bat guano.</title>
        <authorList>
            <person name="Miller S.L."/>
            <person name="King J."/>
            <person name="Sankaranarayanan K."/>
            <person name="Lawson P.A."/>
        </authorList>
    </citation>
    <scope>NUCLEOTIDE SEQUENCE</scope>
    <source>
        <strain evidence="3">BS-20</strain>
    </source>
</reference>
<dbReference type="PROSITE" id="PS51257">
    <property type="entry name" value="PROKAR_LIPOPROTEIN"/>
    <property type="match status" value="1"/>
</dbReference>
<dbReference type="EMBL" id="CP146203">
    <property type="protein sequence ID" value="XBH22373.1"/>
    <property type="molecule type" value="Genomic_DNA"/>
</dbReference>
<feature type="compositionally biased region" description="Low complexity" evidence="1">
    <location>
        <begin position="34"/>
        <end position="53"/>
    </location>
</feature>
<organism evidence="3">
    <name type="scientific">Jonesiaceae bacterium BS-20</name>
    <dbReference type="NCBI Taxonomy" id="3120821"/>
    <lineage>
        <taxon>Bacteria</taxon>
        <taxon>Bacillati</taxon>
        <taxon>Actinomycetota</taxon>
        <taxon>Actinomycetes</taxon>
        <taxon>Micrococcales</taxon>
        <taxon>Jonesiaceae</taxon>
    </lineage>
</organism>
<feature type="chain" id="PRO_5043672109" evidence="2">
    <location>
        <begin position="25"/>
        <end position="122"/>
    </location>
</feature>
<protein>
    <submittedName>
        <fullName evidence="3">Uncharacterized protein</fullName>
    </submittedName>
</protein>